<evidence type="ECO:0000259" key="1">
    <source>
        <dbReference type="Pfam" id="PF00501"/>
    </source>
</evidence>
<name>A0A235BBD2_9BACL</name>
<evidence type="ECO:0000313" key="3">
    <source>
        <dbReference type="Proteomes" id="UP000215459"/>
    </source>
</evidence>
<comment type="caution">
    <text evidence="2">The sequence shown here is derived from an EMBL/GenBank/DDBJ whole genome shotgun (WGS) entry which is preliminary data.</text>
</comment>
<dbReference type="RefSeq" id="WP_094262720.1">
    <property type="nucleotide sequence ID" value="NZ_NOWF01000001.1"/>
</dbReference>
<dbReference type="SUPFAM" id="SSF56801">
    <property type="entry name" value="Acetyl-CoA synthetase-like"/>
    <property type="match status" value="1"/>
</dbReference>
<proteinExistence type="predicted"/>
<evidence type="ECO:0000313" key="2">
    <source>
        <dbReference type="EMBL" id="OYD09620.1"/>
    </source>
</evidence>
<dbReference type="InterPro" id="IPR045851">
    <property type="entry name" value="AMP-bd_C_sf"/>
</dbReference>
<dbReference type="InterPro" id="IPR042099">
    <property type="entry name" value="ANL_N_sf"/>
</dbReference>
<dbReference type="CDD" id="cd04433">
    <property type="entry name" value="AFD_class_I"/>
    <property type="match status" value="1"/>
</dbReference>
<dbReference type="InterPro" id="IPR050237">
    <property type="entry name" value="ATP-dep_AMP-bd_enzyme"/>
</dbReference>
<feature type="domain" description="AMP-dependent synthetase/ligase" evidence="1">
    <location>
        <begin position="9"/>
        <end position="337"/>
    </location>
</feature>
<dbReference type="InterPro" id="IPR020845">
    <property type="entry name" value="AMP-binding_CS"/>
</dbReference>
<dbReference type="Gene3D" id="3.30.300.30">
    <property type="match status" value="1"/>
</dbReference>
<dbReference type="PANTHER" id="PTHR43767">
    <property type="entry name" value="LONG-CHAIN-FATTY-ACID--COA LIGASE"/>
    <property type="match status" value="1"/>
</dbReference>
<dbReference type="EMBL" id="NOWF01000001">
    <property type="protein sequence ID" value="OYD09620.1"/>
    <property type="molecule type" value="Genomic_DNA"/>
</dbReference>
<dbReference type="Pfam" id="PF00501">
    <property type="entry name" value="AMP-binding"/>
    <property type="match status" value="1"/>
</dbReference>
<dbReference type="AlphaFoldDB" id="A0A235BBD2"/>
<sequence length="494" mass="57047">MTAKVITPRKFYTKEQFERDLVRFAEYLRNIGVKSGDRVLLKGKTSYSFSVALFSLIHLDTSIILVDHQQTSKKTDEMLSRTNVRWKLLGNSDGKDPKNNHTFFYEECIQQAEDLPNPTQSFTFANWKERRDAVILWSSGSTGEPKGIVKSGRSIWDNIEKTRMAMGYRHDDVLMPLLPFSHYYGLSILLIWWQQQCSLVIPQYHMLNQVVNLILKKGVTVIDAAPSTYYSLLDLMQKKPEMVEQMHRVRMWCVGGAPLSKHLIDQFYQTFGRFLLDGYGLTEVGNVAVANLKNPRACGNPLKGVDVQIMDDNEEEVSTFQTGGIWVRSHGLMEGYLDSNGIIVPPKSKWYDTGDLGFFDSDGNLHVIGRKHAVHRMGYTLYPASLERKIEECGCSVKVIALDEERKGCFLHFFIEDQETRSTRFWKKQIYPLLFSYERPNEIWIIKNFPLNHNGKVDLVKLREMAVNKRKSSYFTANDDRREVQYVIPHSKLD</sequence>
<dbReference type="PROSITE" id="PS00455">
    <property type="entry name" value="AMP_BINDING"/>
    <property type="match status" value="1"/>
</dbReference>
<dbReference type="Proteomes" id="UP000215459">
    <property type="component" value="Unassembled WGS sequence"/>
</dbReference>
<dbReference type="GO" id="GO:0016878">
    <property type="term" value="F:acid-thiol ligase activity"/>
    <property type="evidence" value="ECO:0007669"/>
    <property type="project" value="UniProtKB-ARBA"/>
</dbReference>
<dbReference type="PANTHER" id="PTHR43767:SF1">
    <property type="entry name" value="NONRIBOSOMAL PEPTIDE SYNTHASE PES1 (EUROFUNG)-RELATED"/>
    <property type="match status" value="1"/>
</dbReference>
<dbReference type="Gene3D" id="3.40.50.12780">
    <property type="entry name" value="N-terminal domain of ligase-like"/>
    <property type="match status" value="1"/>
</dbReference>
<dbReference type="OrthoDB" id="9762242at2"/>
<accession>A0A235BBD2</accession>
<reference evidence="2 3" key="1">
    <citation type="submission" date="2017-07" db="EMBL/GenBank/DDBJ databases">
        <title>The genome sequence of Paludifilum halophilum highlights mechanisms for microbial adaptation to high salt environemnts.</title>
        <authorList>
            <person name="Belbahri L."/>
        </authorList>
    </citation>
    <scope>NUCLEOTIDE SEQUENCE [LARGE SCALE GENOMIC DNA]</scope>
    <source>
        <strain evidence="2 3">DSM 102817</strain>
    </source>
</reference>
<protein>
    <recommendedName>
        <fullName evidence="1">AMP-dependent synthetase/ligase domain-containing protein</fullName>
    </recommendedName>
</protein>
<dbReference type="InterPro" id="IPR000873">
    <property type="entry name" value="AMP-dep_synth/lig_dom"/>
</dbReference>
<keyword evidence="3" id="KW-1185">Reference proteome</keyword>
<gene>
    <name evidence="2" type="ORF">CHM34_01010</name>
</gene>
<organism evidence="2 3">
    <name type="scientific">Paludifilum halophilum</name>
    <dbReference type="NCBI Taxonomy" id="1642702"/>
    <lineage>
        <taxon>Bacteria</taxon>
        <taxon>Bacillati</taxon>
        <taxon>Bacillota</taxon>
        <taxon>Bacilli</taxon>
        <taxon>Bacillales</taxon>
        <taxon>Thermoactinomycetaceae</taxon>
        <taxon>Paludifilum</taxon>
    </lineage>
</organism>